<reference evidence="1 2" key="1">
    <citation type="submission" date="2024-04" db="EMBL/GenBank/DDBJ databases">
        <title>Draft genome sequence of Sessilibacter corallicola NBRC 116591.</title>
        <authorList>
            <person name="Miyakawa T."/>
            <person name="Kusuya Y."/>
            <person name="Miura T."/>
        </authorList>
    </citation>
    <scope>NUCLEOTIDE SEQUENCE [LARGE SCALE GENOMIC DNA]</scope>
    <source>
        <strain evidence="1 2">KU-00831-HH</strain>
    </source>
</reference>
<dbReference type="RefSeq" id="WP_353303375.1">
    <property type="nucleotide sequence ID" value="NZ_BAABWN010000007.1"/>
</dbReference>
<name>A0ABQ0AAH1_9GAMM</name>
<comment type="caution">
    <text evidence="1">The sequence shown here is derived from an EMBL/GenBank/DDBJ whole genome shotgun (WGS) entry which is preliminary data.</text>
</comment>
<evidence type="ECO:0008006" key="3">
    <source>
        <dbReference type="Google" id="ProtNLM"/>
    </source>
</evidence>
<evidence type="ECO:0000313" key="1">
    <source>
        <dbReference type="EMBL" id="GAA6168643.1"/>
    </source>
</evidence>
<keyword evidence="2" id="KW-1185">Reference proteome</keyword>
<organism evidence="1 2">
    <name type="scientific">Sessilibacter corallicola</name>
    <dbReference type="NCBI Taxonomy" id="2904075"/>
    <lineage>
        <taxon>Bacteria</taxon>
        <taxon>Pseudomonadati</taxon>
        <taxon>Pseudomonadota</taxon>
        <taxon>Gammaproteobacteria</taxon>
        <taxon>Cellvibrionales</taxon>
        <taxon>Cellvibrionaceae</taxon>
        <taxon>Sessilibacter</taxon>
    </lineage>
</organism>
<proteinExistence type="predicted"/>
<accession>A0ABQ0AAH1</accession>
<dbReference type="EMBL" id="BAABWN010000007">
    <property type="protein sequence ID" value="GAA6168643.1"/>
    <property type="molecule type" value="Genomic_DNA"/>
</dbReference>
<protein>
    <recommendedName>
        <fullName evidence="3">RES domain-containing protein</fullName>
    </recommendedName>
</protein>
<gene>
    <name evidence="1" type="ORF">NBRC116591_24540</name>
</gene>
<evidence type="ECO:0000313" key="2">
    <source>
        <dbReference type="Proteomes" id="UP001465153"/>
    </source>
</evidence>
<dbReference type="Proteomes" id="UP001465153">
    <property type="component" value="Unassembled WGS sequence"/>
</dbReference>
<sequence length="193" mass="21921">MIYRITHNEQFLMHVIPPVESMQKLGEVHGTFAFDASPKAYLEYWQPFTIEFKQCSGSKVMDVPDLSENFGRLFLSERAYEVLKDLLLLSGELLPVIYKQGRGYIFNPLKTVEEFNACDESKCVYDDNGNLTYLAIDESAVENYGCLKTQRDAYKAMYCSEAIKQACESAGLTGVVFHRDLDNPIGESFGEIH</sequence>